<dbReference type="EMBL" id="MNCJ02000326">
    <property type="protein sequence ID" value="KAF5782166.1"/>
    <property type="molecule type" value="Genomic_DNA"/>
</dbReference>
<evidence type="ECO:0000313" key="2">
    <source>
        <dbReference type="Proteomes" id="UP000215914"/>
    </source>
</evidence>
<dbReference type="AlphaFoldDB" id="A0A9K3N078"/>
<accession>A0A9K3N078</accession>
<proteinExistence type="predicted"/>
<protein>
    <submittedName>
        <fullName evidence="1">Uncharacterized protein</fullName>
    </submittedName>
</protein>
<evidence type="ECO:0000313" key="1">
    <source>
        <dbReference type="EMBL" id="KAF5782166.1"/>
    </source>
</evidence>
<comment type="caution">
    <text evidence="1">The sequence shown here is derived from an EMBL/GenBank/DDBJ whole genome shotgun (WGS) entry which is preliminary data.</text>
</comment>
<reference evidence="1" key="2">
    <citation type="submission" date="2020-06" db="EMBL/GenBank/DDBJ databases">
        <title>Helianthus annuus Genome sequencing and assembly Release 2.</title>
        <authorList>
            <person name="Gouzy J."/>
            <person name="Langlade N."/>
            <person name="Munos S."/>
        </authorList>
    </citation>
    <scope>NUCLEOTIDE SEQUENCE</scope>
    <source>
        <tissue evidence="1">Leaves</tissue>
    </source>
</reference>
<gene>
    <name evidence="1" type="ORF">HanXRQr2_Chr11g0492351</name>
</gene>
<sequence>MLILKTLFNLLDSLIPVDFKKSRMYIQVGMSVVLVPVPKIPIPKFAKTRYRYRNIRYGTDI</sequence>
<dbReference type="Proteomes" id="UP000215914">
    <property type="component" value="Unassembled WGS sequence"/>
</dbReference>
<dbReference type="Gramene" id="mRNA:HanXRQr2_Chr11g0492351">
    <property type="protein sequence ID" value="CDS:HanXRQr2_Chr11g0492351.1"/>
    <property type="gene ID" value="HanXRQr2_Chr11g0492351"/>
</dbReference>
<reference evidence="1" key="1">
    <citation type="journal article" date="2017" name="Nature">
        <title>The sunflower genome provides insights into oil metabolism, flowering and Asterid evolution.</title>
        <authorList>
            <person name="Badouin H."/>
            <person name="Gouzy J."/>
            <person name="Grassa C.J."/>
            <person name="Murat F."/>
            <person name="Staton S.E."/>
            <person name="Cottret L."/>
            <person name="Lelandais-Briere C."/>
            <person name="Owens G.L."/>
            <person name="Carrere S."/>
            <person name="Mayjonade B."/>
            <person name="Legrand L."/>
            <person name="Gill N."/>
            <person name="Kane N.C."/>
            <person name="Bowers J.E."/>
            <person name="Hubner S."/>
            <person name="Bellec A."/>
            <person name="Berard A."/>
            <person name="Berges H."/>
            <person name="Blanchet N."/>
            <person name="Boniface M.C."/>
            <person name="Brunel D."/>
            <person name="Catrice O."/>
            <person name="Chaidir N."/>
            <person name="Claudel C."/>
            <person name="Donnadieu C."/>
            <person name="Faraut T."/>
            <person name="Fievet G."/>
            <person name="Helmstetter N."/>
            <person name="King M."/>
            <person name="Knapp S.J."/>
            <person name="Lai Z."/>
            <person name="Le Paslier M.C."/>
            <person name="Lippi Y."/>
            <person name="Lorenzon L."/>
            <person name="Mandel J.R."/>
            <person name="Marage G."/>
            <person name="Marchand G."/>
            <person name="Marquand E."/>
            <person name="Bret-Mestries E."/>
            <person name="Morien E."/>
            <person name="Nambeesan S."/>
            <person name="Nguyen T."/>
            <person name="Pegot-Espagnet P."/>
            <person name="Pouilly N."/>
            <person name="Raftis F."/>
            <person name="Sallet E."/>
            <person name="Schiex T."/>
            <person name="Thomas J."/>
            <person name="Vandecasteele C."/>
            <person name="Vares D."/>
            <person name="Vear F."/>
            <person name="Vautrin S."/>
            <person name="Crespi M."/>
            <person name="Mangin B."/>
            <person name="Burke J.M."/>
            <person name="Salse J."/>
            <person name="Munos S."/>
            <person name="Vincourt P."/>
            <person name="Rieseberg L.H."/>
            <person name="Langlade N.B."/>
        </authorList>
    </citation>
    <scope>NUCLEOTIDE SEQUENCE</scope>
    <source>
        <tissue evidence="1">Leaves</tissue>
    </source>
</reference>
<organism evidence="1 2">
    <name type="scientific">Helianthus annuus</name>
    <name type="common">Common sunflower</name>
    <dbReference type="NCBI Taxonomy" id="4232"/>
    <lineage>
        <taxon>Eukaryota</taxon>
        <taxon>Viridiplantae</taxon>
        <taxon>Streptophyta</taxon>
        <taxon>Embryophyta</taxon>
        <taxon>Tracheophyta</taxon>
        <taxon>Spermatophyta</taxon>
        <taxon>Magnoliopsida</taxon>
        <taxon>eudicotyledons</taxon>
        <taxon>Gunneridae</taxon>
        <taxon>Pentapetalae</taxon>
        <taxon>asterids</taxon>
        <taxon>campanulids</taxon>
        <taxon>Asterales</taxon>
        <taxon>Asteraceae</taxon>
        <taxon>Asteroideae</taxon>
        <taxon>Heliantheae alliance</taxon>
        <taxon>Heliantheae</taxon>
        <taxon>Helianthus</taxon>
    </lineage>
</organism>
<keyword evidence="2" id="KW-1185">Reference proteome</keyword>
<name>A0A9K3N078_HELAN</name>